<accession>D7FUQ0</accession>
<dbReference type="InterPro" id="IPR028422">
    <property type="entry name" value="GREB1"/>
</dbReference>
<name>D7FUQ0_ECTSI</name>
<reference evidence="4 5" key="1">
    <citation type="journal article" date="2010" name="Nature">
        <title>The Ectocarpus genome and the independent evolution of multicellularity in brown algae.</title>
        <authorList>
            <person name="Cock J.M."/>
            <person name="Sterck L."/>
            <person name="Rouze P."/>
            <person name="Scornet D."/>
            <person name="Allen A.E."/>
            <person name="Amoutzias G."/>
            <person name="Anthouard V."/>
            <person name="Artiguenave F."/>
            <person name="Aury J.M."/>
            <person name="Badger J.H."/>
            <person name="Beszteri B."/>
            <person name="Billiau K."/>
            <person name="Bonnet E."/>
            <person name="Bothwell J.H."/>
            <person name="Bowler C."/>
            <person name="Boyen C."/>
            <person name="Brownlee C."/>
            <person name="Carrano C.J."/>
            <person name="Charrier B."/>
            <person name="Cho G.Y."/>
            <person name="Coelho S.M."/>
            <person name="Collen J."/>
            <person name="Corre E."/>
            <person name="Da Silva C."/>
            <person name="Delage L."/>
            <person name="Delaroque N."/>
            <person name="Dittami S.M."/>
            <person name="Doulbeau S."/>
            <person name="Elias M."/>
            <person name="Farnham G."/>
            <person name="Gachon C.M."/>
            <person name="Gschloessl B."/>
            <person name="Heesch S."/>
            <person name="Jabbari K."/>
            <person name="Jubin C."/>
            <person name="Kawai H."/>
            <person name="Kimura K."/>
            <person name="Kloareg B."/>
            <person name="Kupper F.C."/>
            <person name="Lang D."/>
            <person name="Le Bail A."/>
            <person name="Leblanc C."/>
            <person name="Lerouge P."/>
            <person name="Lohr M."/>
            <person name="Lopez P.J."/>
            <person name="Martens C."/>
            <person name="Maumus F."/>
            <person name="Michel G."/>
            <person name="Miranda-Saavedra D."/>
            <person name="Morales J."/>
            <person name="Moreau H."/>
            <person name="Motomura T."/>
            <person name="Nagasato C."/>
            <person name="Napoli C.A."/>
            <person name="Nelson D.R."/>
            <person name="Nyvall-Collen P."/>
            <person name="Peters A.F."/>
            <person name="Pommier C."/>
            <person name="Potin P."/>
            <person name="Poulain J."/>
            <person name="Quesneville H."/>
            <person name="Read B."/>
            <person name="Rensing S.A."/>
            <person name="Ritter A."/>
            <person name="Rousvoal S."/>
            <person name="Samanta M."/>
            <person name="Samson G."/>
            <person name="Schroeder D.C."/>
            <person name="Segurens B."/>
            <person name="Strittmatter M."/>
            <person name="Tonon T."/>
            <person name="Tregear J.W."/>
            <person name="Valentin K."/>
            <person name="von Dassow P."/>
            <person name="Yamagishi T."/>
            <person name="Van de Peer Y."/>
            <person name="Wincker P."/>
        </authorList>
    </citation>
    <scope>NUCLEOTIDE SEQUENCE [LARGE SCALE GENOMIC DNA]</scope>
    <source>
        <strain evidence="5">Ec32 / CCAP1310/4</strain>
    </source>
</reference>
<dbReference type="InterPro" id="IPR009071">
    <property type="entry name" value="HMG_box_dom"/>
</dbReference>
<dbReference type="PANTHER" id="PTHR15720:SF14">
    <property type="entry name" value="GREB1-LIKE PROTEIN"/>
    <property type="match status" value="1"/>
</dbReference>
<keyword evidence="1" id="KW-0539">Nucleus</keyword>
<dbReference type="InterPro" id="IPR048657">
    <property type="entry name" value="GREB1-like_cpSF2"/>
</dbReference>
<dbReference type="SUPFAM" id="SSF47095">
    <property type="entry name" value="HMG-box"/>
    <property type="match status" value="1"/>
</dbReference>
<keyword evidence="5" id="KW-1185">Reference proteome</keyword>
<feature type="region of interest" description="Disordered" evidence="2">
    <location>
        <begin position="161"/>
        <end position="184"/>
    </location>
</feature>
<feature type="domain" description="HMG box" evidence="3">
    <location>
        <begin position="1462"/>
        <end position="1530"/>
    </location>
</feature>
<evidence type="ECO:0000256" key="1">
    <source>
        <dbReference type="PROSITE-ProRule" id="PRU00267"/>
    </source>
</evidence>
<gene>
    <name evidence="4" type="ORF">Esi_0276_0022</name>
</gene>
<dbReference type="InParanoid" id="D7FUQ0"/>
<dbReference type="PROSITE" id="PS50118">
    <property type="entry name" value="HMG_BOX_2"/>
    <property type="match status" value="1"/>
</dbReference>
<feature type="compositionally biased region" description="Acidic residues" evidence="2">
    <location>
        <begin position="1428"/>
        <end position="1438"/>
    </location>
</feature>
<evidence type="ECO:0000313" key="4">
    <source>
        <dbReference type="EMBL" id="CBJ31706.1"/>
    </source>
</evidence>
<evidence type="ECO:0000259" key="3">
    <source>
        <dbReference type="PROSITE" id="PS50118"/>
    </source>
</evidence>
<dbReference type="Pfam" id="PF20691">
    <property type="entry name" value="TAGT"/>
    <property type="match status" value="1"/>
</dbReference>
<dbReference type="Gene3D" id="1.10.30.10">
    <property type="entry name" value="High mobility group box domain"/>
    <property type="match status" value="1"/>
</dbReference>
<dbReference type="OrthoDB" id="206748at2759"/>
<dbReference type="Pfam" id="PF00505">
    <property type="entry name" value="HMG_box"/>
    <property type="match status" value="1"/>
</dbReference>
<dbReference type="EMBL" id="FN649734">
    <property type="protein sequence ID" value="CBJ31706.1"/>
    <property type="molecule type" value="Genomic_DNA"/>
</dbReference>
<dbReference type="InterPro" id="IPR049100">
    <property type="entry name" value="TAGT"/>
</dbReference>
<feature type="region of interest" description="Disordered" evidence="2">
    <location>
        <begin position="1413"/>
        <end position="1465"/>
    </location>
</feature>
<dbReference type="GO" id="GO:0003677">
    <property type="term" value="F:DNA binding"/>
    <property type="evidence" value="ECO:0007669"/>
    <property type="project" value="UniProtKB-UniRule"/>
</dbReference>
<dbReference type="EMBL" id="FN648460">
    <property type="protein sequence ID" value="CBJ31706.1"/>
    <property type="molecule type" value="Genomic_DNA"/>
</dbReference>
<feature type="region of interest" description="Disordered" evidence="2">
    <location>
        <begin position="124"/>
        <end position="144"/>
    </location>
</feature>
<organism evidence="4 5">
    <name type="scientific">Ectocarpus siliculosus</name>
    <name type="common">Brown alga</name>
    <name type="synonym">Conferva siliculosa</name>
    <dbReference type="NCBI Taxonomy" id="2880"/>
    <lineage>
        <taxon>Eukaryota</taxon>
        <taxon>Sar</taxon>
        <taxon>Stramenopiles</taxon>
        <taxon>Ochrophyta</taxon>
        <taxon>PX clade</taxon>
        <taxon>Phaeophyceae</taxon>
        <taxon>Ectocarpales</taxon>
        <taxon>Ectocarpaceae</taxon>
        <taxon>Ectocarpus</taxon>
    </lineage>
</organism>
<evidence type="ECO:0000313" key="5">
    <source>
        <dbReference type="Proteomes" id="UP000002630"/>
    </source>
</evidence>
<dbReference type="InterPro" id="IPR036910">
    <property type="entry name" value="HMG_box_dom_sf"/>
</dbReference>
<feature type="DNA-binding region" description="HMG box" evidence="1">
    <location>
        <begin position="1462"/>
        <end position="1530"/>
    </location>
</feature>
<proteinExistence type="predicted"/>
<dbReference type="SMART" id="SM00398">
    <property type="entry name" value="HMG"/>
    <property type="match status" value="1"/>
</dbReference>
<protein>
    <recommendedName>
        <fullName evidence="3">HMG box domain-containing protein</fullName>
    </recommendedName>
</protein>
<sequence>MEFYLGTIPFRPDPSACTLHVQVVPKTGQGSSFRVDIKDKAFTAPNEVAEALSAEIAVKLRECDANASMEISYCKRGKRFLVKNKSRLFTVRLETNEASILAKLGFTTNLPLELGPDSEIRADSDWEIGNHDQPGGRSLEDQRIRDDPGFTELRARFNRQFGPRGGKQRRGKNISTPTENDRQPSVALHDGHLLLAEYLFSLVCLSMFRQEGLTMRMRSPGIGSETDNFLDELVTEDCLDSFDTRLGRVCRFNVGTKGDPCFCDIHSVVDFVKQAYVSAAREELKDNPHDDRSCLRYILREKLKASAVAENTSAEYSWFNETDRVLRDLLRGDSDRGHGRMVVMRVYEREEQLSMQHCLRQARRELLLHDGPTERPLFSVVCDNGDTNLSQDIEEYFRDSFNVQDDAGGVSTLGNRMVELRKLPGSRNTSLSYEDLLNVPMILILCEKGRMGDTFPHSLGCFDLRLRVAGYFSSFEQELGRLCRYPAFRKINGGSGPSREDAMSLGCEVLDRKRLVKVSTPAGILSVADTWWLLESIIASIGADDVITLEESVFPLPTALVPSHTMGKLLKAVEEHRLTNTPISKCIRMAKMDLHMIGSTNIKKKPNTETENALHNYSAYRPAEKHFDHRRGLSERKDPRRLILSAECQIGKTGVYLDYLSKLTNATTASCSEIVPCPPPVEDGWPREELSWLLPHWRTLIGIAPMSNEYSTLLASKYTEGIVRERIHLVRQSCCEGNRWRDEYAALLVDSCGEHVRSVIGNQYIEALRQRELVPPFNTEGDPTPAPACFESLKEAINWDGRFEPGLGVQFCACESQCTCAMAGDAYGKGLTLQLADLTRAGGEHGRVDERWNMPQDGDEGPAAKDAHVRKFAAKQPPCNWANGEAQGNLSTCTFRHPREPESGHTFSLHVSIPTEEIGVIFFNPKKTASRWIFTPSYNRAASGPRQAVLDRSVALQQGCDPPDVGTRFHINVLVVRWEQFALYRRHFGHQYVVLAMPGRMPCFESEGGYCSAEEGGIGYARHFIQQWSSTRDIPFVWMLDDNVQMCHELDVDTGEYNPCGFTHVMDSLERILMLPDSTNIVVNTAQQSVSKHAASRTTCPPDLESLRGQTVPGRTMHLTTVAGFCGKPDHYGVLGISRHGLGGENTKPTTTPFGVNHSVYSFCLLNVRSTVKQRAYYPMKRYWEDVEFNHIVDEKGLVVCMFRKFSHSKKNLQPPHLQGPLLCPPFAFEHGDIGLDVLEETYEKVRRGSTMVIPTDYLNSLLKYLSCHVLGSIYAEAIAYPSDRRRVILVDTPFEVLPTVPEQGSPRIELQTVPNSQVFLIMLLGGVKNQSLGLLKHVLTDKLVKQQLKEVVVVTRLPQRDGSTGNHIGEWLQEFNDPESVVEVGSKIVKPKGGRLGHGLLVLSFSSTSEHRREDENKLMAIRDSPPDEDEDTDTDEPPPPGSNEVQSQPPPRKRAKKDAPRAAMSAVVHFSQAKFAETKAENLDMEDTEIGIVLGEKWRGVDENIKAQFQRIADDDLKRYEKELIDYMAINKAANARDKG</sequence>
<dbReference type="Pfam" id="PF20692">
    <property type="entry name" value="cpSF2-GREB1"/>
    <property type="match status" value="2"/>
</dbReference>
<dbReference type="Proteomes" id="UP000002630">
    <property type="component" value="Linkage Group LG09"/>
</dbReference>
<dbReference type="PANTHER" id="PTHR15720">
    <property type="entry name" value="GREB1-RELATED"/>
    <property type="match status" value="1"/>
</dbReference>
<keyword evidence="1" id="KW-0238">DNA-binding</keyword>
<dbReference type="GO" id="GO:0005634">
    <property type="term" value="C:nucleus"/>
    <property type="evidence" value="ECO:0007669"/>
    <property type="project" value="UniProtKB-UniRule"/>
</dbReference>
<evidence type="ECO:0000256" key="2">
    <source>
        <dbReference type="SAM" id="MobiDB-lite"/>
    </source>
</evidence>